<dbReference type="Gene3D" id="3.40.50.300">
    <property type="entry name" value="P-loop containing nucleotide triphosphate hydrolases"/>
    <property type="match status" value="3"/>
</dbReference>
<dbReference type="InterPro" id="IPR014016">
    <property type="entry name" value="UvrD-like_ATP-bd"/>
</dbReference>
<comment type="caution">
    <text evidence="11">The sequence shown here is derived from an EMBL/GenBank/DDBJ whole genome shotgun (WGS) entry which is preliminary data.</text>
</comment>
<dbReference type="PANTHER" id="PTHR11070:SF2">
    <property type="entry name" value="ATP-DEPENDENT DNA HELICASE SRS2"/>
    <property type="match status" value="1"/>
</dbReference>
<dbReference type="Gene3D" id="1.10.486.10">
    <property type="entry name" value="PCRA, domain 4"/>
    <property type="match status" value="1"/>
</dbReference>
<dbReference type="Pfam" id="PF08378">
    <property type="entry name" value="NERD"/>
    <property type="match status" value="1"/>
</dbReference>
<evidence type="ECO:0000259" key="10">
    <source>
        <dbReference type="PROSITE" id="PS51198"/>
    </source>
</evidence>
<dbReference type="SUPFAM" id="SSF52540">
    <property type="entry name" value="P-loop containing nucleoside triphosphate hydrolases"/>
    <property type="match status" value="1"/>
</dbReference>
<keyword evidence="12" id="KW-1185">Reference proteome</keyword>
<feature type="binding site" evidence="9">
    <location>
        <begin position="339"/>
        <end position="346"/>
    </location>
    <ligand>
        <name>ATP</name>
        <dbReference type="ChEBI" id="CHEBI:30616"/>
    </ligand>
</feature>
<dbReference type="PROSITE" id="PS51198">
    <property type="entry name" value="UVRD_HELICASE_ATP_BIND"/>
    <property type="match status" value="1"/>
</dbReference>
<gene>
    <name evidence="11" type="ORF">FLB61_11610</name>
</gene>
<comment type="catalytic activity">
    <reaction evidence="8">
        <text>ATP + H2O = ADP + phosphate + H(+)</text>
        <dbReference type="Rhea" id="RHEA:13065"/>
        <dbReference type="ChEBI" id="CHEBI:15377"/>
        <dbReference type="ChEBI" id="CHEBI:15378"/>
        <dbReference type="ChEBI" id="CHEBI:30616"/>
        <dbReference type="ChEBI" id="CHEBI:43474"/>
        <dbReference type="ChEBI" id="CHEBI:456216"/>
        <dbReference type="EC" id="5.6.2.4"/>
    </reaction>
</comment>
<proteinExistence type="predicted"/>
<organism evidence="11 12">
    <name type="scientific">Sellimonas caecigallum</name>
    <dbReference type="NCBI Taxonomy" id="2592333"/>
    <lineage>
        <taxon>Bacteria</taxon>
        <taxon>Bacillati</taxon>
        <taxon>Bacillota</taxon>
        <taxon>Clostridia</taxon>
        <taxon>Lachnospirales</taxon>
        <taxon>Lachnospiraceae</taxon>
        <taxon>Sellimonas</taxon>
    </lineage>
</organism>
<sequence>MAVVVDVKSSYKGEQKVRNAIEEFFTDDTVVYNNREVNGREYDICLLVKDVCVFIVEVKGWLASKIKVHGVDEIEVEGYEEWQTSPKKQAKSYCIQYFSKIKKQFGSSPLVVDFVAYPFITKEQYYSSRLDIISEEQFTIFEDDLQDQNSLKRKFQAAFDEKKGIPHAELDAEFLGRIRRFEEPSFDDSSAEEFNQVYSELSIFPNTVDEEHIKKIITAYFKGIKQILFVSQKSTFDAFLRELDSTYKKENIEPGDKVKVGYKNGVDLKRVSELYRTFNFEIYLIEGLGAQCGENITIEEGRVSDNTGLLSWIANHSNFNFQQYCVEHALPEKNTLVEAGAGTGKTYSMVSRVAYLCNKRRNNISCIEDELAMVTFTNDAAINMKKRLKQMFVNYYILTGKECYLQYVEGVDRANISTIHKFSLELLRSASFYTGLGTTFRILSDEYGRAKIYDLYLSKLLEEKEEENSNFISEIPVPIYDLKKKIIGIADRLLQKSVNLVDIKAEEMGTTIDNTLPYFNEILQNVVFPAEIEYLSAMNEKNAMDLKECIILLNQVLAYGADNIVNLKLRYLFIDEFQDTDDVQIETFQKLQKCIASDCRLFVVGDLKQSIYRFRGARLSAFDQLKEYKKYEWEIFHLNINYRTDARLLDLYDSIFQKMGEDGYLPYNKDNDRLSSGKIFESDDNELLQCVPCHGKDQDVFFDCLFDILDIQTRKLSEIIKREKDKGKKLSIEERTIAILVRSNWQTDNILKEAKKRSVNIEIKSGGDLFQLESTQDLFKLILAIENAQNPVYLVNFIESNYTDLTLDYHKFHGLSENEKLLKLNRILDEFFMLRMKKSWQEVLNEVYAKPVLFALKHIYDALEPWKTYSKNSIEQSFYMENYDYLLEKIIKFAKIDSLTINQISKYLEINILSRQQELSRMPEVDEDGIHIMCTTVHKSKGLEYGTIVLPYTSEDIGDIRKVKLDANYSKSKLAYTVQFENKVRERNSNYDEKIEKDEQIAEESRILYVALTRAIRNCIWIMNLDRSVPISWGTLMEE</sequence>
<dbReference type="Pfam" id="PF13361">
    <property type="entry name" value="UvrD_C"/>
    <property type="match status" value="1"/>
</dbReference>
<dbReference type="Pfam" id="PF00580">
    <property type="entry name" value="UvrD-helicase"/>
    <property type="match status" value="1"/>
</dbReference>
<keyword evidence="2 9" id="KW-0378">Hydrolase</keyword>
<evidence type="ECO:0000256" key="5">
    <source>
        <dbReference type="ARBA" id="ARBA00023235"/>
    </source>
</evidence>
<evidence type="ECO:0000313" key="12">
    <source>
        <dbReference type="Proteomes" id="UP000779049"/>
    </source>
</evidence>
<evidence type="ECO:0000313" key="11">
    <source>
        <dbReference type="EMBL" id="MBY0759716.1"/>
    </source>
</evidence>
<dbReference type="PANTHER" id="PTHR11070">
    <property type="entry name" value="UVRD / RECB / PCRA DNA HELICASE FAMILY MEMBER"/>
    <property type="match status" value="1"/>
</dbReference>
<evidence type="ECO:0000256" key="2">
    <source>
        <dbReference type="ARBA" id="ARBA00022801"/>
    </source>
</evidence>
<keyword evidence="5" id="KW-0413">Isomerase</keyword>
<protein>
    <recommendedName>
        <fullName evidence="7">DNA 3'-5' helicase</fullName>
        <ecNumber evidence="7">5.6.2.4</ecNumber>
    </recommendedName>
</protein>
<evidence type="ECO:0000256" key="9">
    <source>
        <dbReference type="PROSITE-ProRule" id="PRU00560"/>
    </source>
</evidence>
<dbReference type="InterPro" id="IPR000212">
    <property type="entry name" value="DNA_helicase_UvrD/REP"/>
</dbReference>
<dbReference type="Proteomes" id="UP000779049">
    <property type="component" value="Unassembled WGS sequence"/>
</dbReference>
<dbReference type="RefSeq" id="WP_221920254.1">
    <property type="nucleotide sequence ID" value="NZ_CP173660.1"/>
</dbReference>
<keyword evidence="1 9" id="KW-0547">Nucleotide-binding</keyword>
<evidence type="ECO:0000256" key="3">
    <source>
        <dbReference type="ARBA" id="ARBA00022806"/>
    </source>
</evidence>
<evidence type="ECO:0000256" key="8">
    <source>
        <dbReference type="ARBA" id="ARBA00048988"/>
    </source>
</evidence>
<evidence type="ECO:0000256" key="1">
    <source>
        <dbReference type="ARBA" id="ARBA00022741"/>
    </source>
</evidence>
<comment type="catalytic activity">
    <reaction evidence="6">
        <text>Couples ATP hydrolysis with the unwinding of duplex DNA by translocating in the 3'-5' direction.</text>
        <dbReference type="EC" id="5.6.2.4"/>
    </reaction>
</comment>
<dbReference type="EMBL" id="VIRV01000023">
    <property type="protein sequence ID" value="MBY0759716.1"/>
    <property type="molecule type" value="Genomic_DNA"/>
</dbReference>
<dbReference type="InterPro" id="IPR011528">
    <property type="entry name" value="NERD"/>
</dbReference>
<dbReference type="EC" id="5.6.2.4" evidence="7"/>
<name>A0ABS7L9D6_9FIRM</name>
<accession>A0ABS7L9D6</accession>
<dbReference type="InterPro" id="IPR014017">
    <property type="entry name" value="DNA_helicase_UvrD-like_C"/>
</dbReference>
<dbReference type="CDD" id="cd17932">
    <property type="entry name" value="DEXQc_UvrD"/>
    <property type="match status" value="1"/>
</dbReference>
<keyword evidence="4 9" id="KW-0067">ATP-binding</keyword>
<keyword evidence="3 9" id="KW-0347">Helicase</keyword>
<reference evidence="11 12" key="1">
    <citation type="journal article" date="2020" name="New Microbes New Infect">
        <title>Sellimonas caecigallum sp. nov., description and genome sequence of a new member of the Sellimonas genus isolated from the cecum of feral chicken.</title>
        <authorList>
            <person name="Wongkuna S."/>
            <person name="Ghimire S."/>
            <person name="Antony L."/>
            <person name="Chankhamhaengdecha S."/>
            <person name="Janvilisri T."/>
            <person name="Scaria J."/>
        </authorList>
    </citation>
    <scope>NUCLEOTIDE SEQUENCE [LARGE SCALE GENOMIC DNA]</scope>
    <source>
        <strain evidence="11 12">SW451</strain>
    </source>
</reference>
<feature type="domain" description="UvrD-like helicase ATP-binding" evidence="10">
    <location>
        <begin position="318"/>
        <end position="645"/>
    </location>
</feature>
<evidence type="ECO:0000256" key="6">
    <source>
        <dbReference type="ARBA" id="ARBA00034617"/>
    </source>
</evidence>
<dbReference type="InterPro" id="IPR027417">
    <property type="entry name" value="P-loop_NTPase"/>
</dbReference>
<evidence type="ECO:0000256" key="7">
    <source>
        <dbReference type="ARBA" id="ARBA00034808"/>
    </source>
</evidence>
<evidence type="ECO:0000256" key="4">
    <source>
        <dbReference type="ARBA" id="ARBA00022840"/>
    </source>
</evidence>